<protein>
    <submittedName>
        <fullName evidence="5">Pectin acetylesterase</fullName>
    </submittedName>
</protein>
<dbReference type="SUPFAM" id="SSF52266">
    <property type="entry name" value="SGNH hydrolase"/>
    <property type="match status" value="1"/>
</dbReference>
<evidence type="ECO:0000313" key="6">
    <source>
        <dbReference type="Proteomes" id="UP000296159"/>
    </source>
</evidence>
<dbReference type="InterPro" id="IPR036514">
    <property type="entry name" value="SGNH_hydro_sf"/>
</dbReference>
<dbReference type="Gene3D" id="3.40.50.1110">
    <property type="entry name" value="SGNH hydrolase"/>
    <property type="match status" value="1"/>
</dbReference>
<dbReference type="PANTHER" id="PTHR43695">
    <property type="entry name" value="PUTATIVE (AFU_ORTHOLOGUE AFUA_2G17250)-RELATED"/>
    <property type="match status" value="1"/>
</dbReference>
<sequence length="558" mass="60485">MLKRFSGGMTFVIMTSALLFSAPWAPAHAKSSAAAHNATPPSATEIMPALKLGENTALTGSVTHREIHLPATIIIRDQQGQRRQTRTDDAGKYHIDVAGLSSPLRLLAIESGGTNCQLSNIPRAICLNALAPTLQSGGDNIVNINPLTDRIVSDVAVAAGYIGPQQLWDDSASPTLNGVAWKKAYAAFHAGFNSALKQAGIAAPAHFDPLTYPAAQQDAVNNIIQVINHNRSYDNDTGYAGHTVLTDSAFRPIVGLSGQGGYEALDYRFARQNLEAMQKARTRIFLVGDSTAASYEKARLPRMGWGQVFEQQFRKDGGVKVVNGARAGRGSRDYFYAGWFRQMQPLMKAGDFLFIQMGHNDQNCNSARAVRGIADVANLCTYPNNAAGERQSPPGKSDMSFQTSLERYVNFARQHQLIPVLLTPTTRVRTADGKDGTPAVHGHFTTQNAQGGYAFVGDYSQTIKETAAANNVVLLDIESATIELANKGNRNHWKQYWLAVDPARYPFYRNQSGSLSKPDTTHFQKKGAIAVSGIVADAIRRTAELKTLADKLGDGHKS</sequence>
<evidence type="ECO:0000256" key="1">
    <source>
        <dbReference type="ARBA" id="ARBA00008668"/>
    </source>
</evidence>
<dbReference type="EMBL" id="QDKH01000003">
    <property type="protein sequence ID" value="PWC18758.1"/>
    <property type="molecule type" value="Genomic_DNA"/>
</dbReference>
<accession>A0A2U1UAR6</accession>
<evidence type="ECO:0000256" key="2">
    <source>
        <dbReference type="ARBA" id="ARBA00022801"/>
    </source>
</evidence>
<comment type="similarity">
    <text evidence="1">Belongs to the 'GDSL' lipolytic enzyme family.</text>
</comment>
<comment type="caution">
    <text evidence="5">The sequence shown here is derived from an EMBL/GenBank/DDBJ whole genome shotgun (WGS) entry which is preliminary data.</text>
</comment>
<reference evidence="5 6" key="1">
    <citation type="submission" date="2018-04" db="EMBL/GenBank/DDBJ databases">
        <title>Brenneria corticis sp.nov.</title>
        <authorList>
            <person name="Li Y."/>
        </authorList>
    </citation>
    <scope>NUCLEOTIDE SEQUENCE [LARGE SCALE GENOMIC DNA]</scope>
    <source>
        <strain evidence="5 6">CFCC 11842</strain>
    </source>
</reference>
<evidence type="ECO:0000256" key="3">
    <source>
        <dbReference type="SAM" id="SignalP"/>
    </source>
</evidence>
<dbReference type="InterPro" id="IPR013830">
    <property type="entry name" value="SGNH_hydro"/>
</dbReference>
<name>A0A2U1UAR6_9GAMM</name>
<dbReference type="Pfam" id="PF13472">
    <property type="entry name" value="Lipase_GDSL_2"/>
    <property type="match status" value="1"/>
</dbReference>
<dbReference type="NCBIfam" id="NF041897">
    <property type="entry name" value="pecacetest_PaeY"/>
    <property type="match status" value="1"/>
</dbReference>
<gene>
    <name evidence="5" type="ORF">DDT56_01990</name>
</gene>
<dbReference type="Proteomes" id="UP000296159">
    <property type="component" value="Unassembled WGS sequence"/>
</dbReference>
<evidence type="ECO:0000313" key="5">
    <source>
        <dbReference type="EMBL" id="PWC18758.1"/>
    </source>
</evidence>
<feature type="domain" description="SGNH hydrolase-type esterase" evidence="4">
    <location>
        <begin position="287"/>
        <end position="486"/>
    </location>
</feature>
<organism evidence="5 6">
    <name type="scientific">Brenneria corticis</name>
    <dbReference type="NCBI Taxonomy" id="2173106"/>
    <lineage>
        <taxon>Bacteria</taxon>
        <taxon>Pseudomonadati</taxon>
        <taxon>Pseudomonadota</taxon>
        <taxon>Gammaproteobacteria</taxon>
        <taxon>Enterobacterales</taxon>
        <taxon>Pectobacteriaceae</taxon>
        <taxon>Brenneria</taxon>
    </lineage>
</organism>
<dbReference type="InterPro" id="IPR037459">
    <property type="entry name" value="RhgT-like"/>
</dbReference>
<dbReference type="CDD" id="cd01821">
    <property type="entry name" value="Rhamnogalacturan_acetylesterase_like"/>
    <property type="match status" value="1"/>
</dbReference>
<proteinExistence type="inferred from homology"/>
<feature type="chain" id="PRO_5015719869" evidence="3">
    <location>
        <begin position="30"/>
        <end position="558"/>
    </location>
</feature>
<feature type="signal peptide" evidence="3">
    <location>
        <begin position="1"/>
        <end position="29"/>
    </location>
</feature>
<dbReference type="GO" id="GO:0016788">
    <property type="term" value="F:hydrolase activity, acting on ester bonds"/>
    <property type="evidence" value="ECO:0007669"/>
    <property type="project" value="UniProtKB-ARBA"/>
</dbReference>
<evidence type="ECO:0000259" key="4">
    <source>
        <dbReference type="Pfam" id="PF13472"/>
    </source>
</evidence>
<dbReference type="AlphaFoldDB" id="A0A2U1UAR6"/>
<keyword evidence="3" id="KW-0732">Signal</keyword>
<dbReference type="RefSeq" id="WP_136164848.1">
    <property type="nucleotide sequence ID" value="NZ_KZ819072.1"/>
</dbReference>
<keyword evidence="2" id="KW-0378">Hydrolase</keyword>
<keyword evidence="6" id="KW-1185">Reference proteome</keyword>
<dbReference type="PANTHER" id="PTHR43695:SF1">
    <property type="entry name" value="RHAMNOGALACTURONAN ACETYLESTERASE"/>
    <property type="match status" value="1"/>
</dbReference>